<feature type="binding site" evidence="16">
    <location>
        <position position="188"/>
    </location>
    <ligand>
        <name>substrate</name>
    </ligand>
</feature>
<evidence type="ECO:0000256" key="14">
    <source>
        <dbReference type="ARBA" id="ARBA00038036"/>
    </source>
</evidence>
<dbReference type="SUPFAM" id="SSF53067">
    <property type="entry name" value="Actin-like ATPase domain"/>
    <property type="match status" value="2"/>
</dbReference>
<feature type="binding site" evidence="16">
    <location>
        <begin position="9"/>
        <end position="16"/>
    </location>
    <ligand>
        <name>ATP</name>
        <dbReference type="ChEBI" id="CHEBI:30616"/>
    </ligand>
</feature>
<evidence type="ECO:0000313" key="17">
    <source>
        <dbReference type="EMBL" id="UWX05030.1"/>
    </source>
</evidence>
<evidence type="ECO:0000256" key="4">
    <source>
        <dbReference type="ARBA" id="ARBA00005225"/>
    </source>
</evidence>
<keyword evidence="16" id="KW-0479">Metal-binding</keyword>
<evidence type="ECO:0000256" key="10">
    <source>
        <dbReference type="ARBA" id="ARBA00022777"/>
    </source>
</evidence>
<accession>A0ABY5XYR0</accession>
<comment type="similarity">
    <text evidence="14 16">Belongs to the type III pantothenate kinase family.</text>
</comment>
<dbReference type="PANTHER" id="PTHR34265:SF1">
    <property type="entry name" value="TYPE III PANTOTHENATE KINASE"/>
    <property type="match status" value="1"/>
</dbReference>
<dbReference type="Gene3D" id="3.30.420.40">
    <property type="match status" value="2"/>
</dbReference>
<dbReference type="RefSeq" id="WP_334314589.1">
    <property type="nucleotide sequence ID" value="NZ_CP065938.1"/>
</dbReference>
<comment type="function">
    <text evidence="16">Catalyzes the phosphorylation of pantothenate (Pan), the first step in CoA biosynthesis.</text>
</comment>
<feature type="binding site" evidence="16">
    <location>
        <position position="132"/>
    </location>
    <ligand>
        <name>K(+)</name>
        <dbReference type="ChEBI" id="CHEBI:29103"/>
    </ligand>
</feature>
<keyword evidence="9 16" id="KW-0547">Nucleotide-binding</keyword>
<dbReference type="InterPro" id="IPR043129">
    <property type="entry name" value="ATPase_NBD"/>
</dbReference>
<gene>
    <name evidence="16" type="primary">coaX</name>
    <name evidence="17" type="ORF">JBF11_05975</name>
</gene>
<evidence type="ECO:0000256" key="16">
    <source>
        <dbReference type="HAMAP-Rule" id="MF_01274"/>
    </source>
</evidence>
<evidence type="ECO:0000256" key="8">
    <source>
        <dbReference type="ARBA" id="ARBA00022679"/>
    </source>
</evidence>
<evidence type="ECO:0000256" key="11">
    <source>
        <dbReference type="ARBA" id="ARBA00022840"/>
    </source>
</evidence>
<dbReference type="EMBL" id="CP065938">
    <property type="protein sequence ID" value="UWX05030.1"/>
    <property type="molecule type" value="Genomic_DNA"/>
</dbReference>
<dbReference type="Pfam" id="PF03309">
    <property type="entry name" value="Pan_kinase"/>
    <property type="match status" value="1"/>
</dbReference>
<evidence type="ECO:0000256" key="12">
    <source>
        <dbReference type="ARBA" id="ARBA00022958"/>
    </source>
</evidence>
<evidence type="ECO:0000256" key="9">
    <source>
        <dbReference type="ARBA" id="ARBA00022741"/>
    </source>
</evidence>
<keyword evidence="13 16" id="KW-0173">Coenzyme A biosynthesis</keyword>
<dbReference type="InterPro" id="IPR004619">
    <property type="entry name" value="Type_III_PanK"/>
</dbReference>
<evidence type="ECO:0000256" key="15">
    <source>
        <dbReference type="ARBA" id="ARBA00040883"/>
    </source>
</evidence>
<evidence type="ECO:0000256" key="13">
    <source>
        <dbReference type="ARBA" id="ARBA00022993"/>
    </source>
</evidence>
<protein>
    <recommendedName>
        <fullName evidence="15 16">Type III pantothenate kinase</fullName>
        <ecNumber evidence="6 16">2.7.1.33</ecNumber>
    </recommendedName>
    <alternativeName>
        <fullName evidence="16">PanK-III</fullName>
    </alternativeName>
    <alternativeName>
        <fullName evidence="16">Pantothenic acid kinase</fullName>
    </alternativeName>
</protein>
<feature type="binding site" evidence="16">
    <location>
        <position position="135"/>
    </location>
    <ligand>
        <name>ATP</name>
        <dbReference type="ChEBI" id="CHEBI:30616"/>
    </ligand>
</feature>
<evidence type="ECO:0000256" key="2">
    <source>
        <dbReference type="ARBA" id="ARBA00001958"/>
    </source>
</evidence>
<evidence type="ECO:0000256" key="7">
    <source>
        <dbReference type="ARBA" id="ARBA00022490"/>
    </source>
</evidence>
<comment type="pathway">
    <text evidence="4 16">Cofactor biosynthesis; coenzyme A biosynthesis; CoA from (R)-pantothenate: step 1/5.</text>
</comment>
<keyword evidence="11 16" id="KW-0067">ATP-binding</keyword>
<feature type="binding site" evidence="16">
    <location>
        <position position="101"/>
    </location>
    <ligand>
        <name>substrate</name>
    </ligand>
</feature>
<proteinExistence type="inferred from homology"/>
<dbReference type="NCBIfam" id="NF009855">
    <property type="entry name" value="PRK13321.1"/>
    <property type="match status" value="1"/>
</dbReference>
<dbReference type="Proteomes" id="UP001058120">
    <property type="component" value="Chromosome"/>
</dbReference>
<feature type="active site" description="Proton acceptor" evidence="16">
    <location>
        <position position="110"/>
    </location>
</feature>
<dbReference type="GO" id="GO:0016301">
    <property type="term" value="F:kinase activity"/>
    <property type="evidence" value="ECO:0007669"/>
    <property type="project" value="UniProtKB-KW"/>
</dbReference>
<keyword evidence="18" id="KW-1185">Reference proteome</keyword>
<evidence type="ECO:0000313" key="18">
    <source>
        <dbReference type="Proteomes" id="UP001058120"/>
    </source>
</evidence>
<comment type="subunit">
    <text evidence="5 16">Homodimer.</text>
</comment>
<keyword evidence="8 16" id="KW-0808">Transferase</keyword>
<evidence type="ECO:0000256" key="3">
    <source>
        <dbReference type="ARBA" id="ARBA00004496"/>
    </source>
</evidence>
<comment type="cofactor">
    <cofactor evidence="16">
        <name>NH4(+)</name>
        <dbReference type="ChEBI" id="CHEBI:28938"/>
    </cofactor>
    <cofactor evidence="16">
        <name>K(+)</name>
        <dbReference type="ChEBI" id="CHEBI:29103"/>
    </cofactor>
    <text evidence="16">A monovalent cation. Ammonium or potassium.</text>
</comment>
<reference evidence="17" key="1">
    <citation type="submission" date="2020-12" db="EMBL/GenBank/DDBJ databases">
        <title>Taurinivorans muris gen. nov., sp. nov., fundamental and realized metabolic niche of a ubiquitous sulfidogenic bacterium in the murine intestine.</title>
        <authorList>
            <person name="Ye H."/>
            <person name="Hanson B.T."/>
            <person name="Loy A."/>
        </authorList>
    </citation>
    <scope>NUCLEOTIDE SEQUENCE</scope>
    <source>
        <strain evidence="17">LT0009</strain>
    </source>
</reference>
<evidence type="ECO:0000256" key="5">
    <source>
        <dbReference type="ARBA" id="ARBA00011738"/>
    </source>
</evidence>
<keyword evidence="10 16" id="KW-0418">Kinase</keyword>
<dbReference type="HAMAP" id="MF_01274">
    <property type="entry name" value="Pantothen_kinase_3"/>
    <property type="match status" value="1"/>
</dbReference>
<keyword evidence="7 16" id="KW-0963">Cytoplasm</keyword>
<sequence>MNKFTLLADVGNTTMKLGIADEHGIVHSFGFPSKSLYTADSLGFNIIQLLDLYHIEKIESVSLCSVVPELGKIFCQACKKYLHCAPLIFPEDFSIPLNNQYANPQEVGADRLMGAYAARMLRPEAKSIICIDYGTATTFDCITGMDYLGGLICPGLFSSHNALANGTAKLPHITLDFDRSIPLIGKSTVTSMNHGFVFGFAAMTDGLCQKLAEQLPAPLHIVATGGYAEDIAKLSNKINTIQQDLILEGLRLASCSLLA</sequence>
<keyword evidence="12 16" id="KW-0630">Potassium</keyword>
<name>A0ABY5XYR0_9BACT</name>
<comment type="subcellular location">
    <subcellularLocation>
        <location evidence="3 16">Cytoplasm</location>
    </subcellularLocation>
</comment>
<organism evidence="17 18">
    <name type="scientific">Taurinivorans muris</name>
    <dbReference type="NCBI Taxonomy" id="2787751"/>
    <lineage>
        <taxon>Bacteria</taxon>
        <taxon>Pseudomonadati</taxon>
        <taxon>Thermodesulfobacteriota</taxon>
        <taxon>Desulfovibrionia</taxon>
        <taxon>Desulfovibrionales</taxon>
        <taxon>Desulfovibrionaceae</taxon>
        <taxon>Taurinivorans</taxon>
    </lineage>
</organism>
<comment type="catalytic activity">
    <reaction evidence="1 16">
        <text>(R)-pantothenate + ATP = (R)-4'-phosphopantothenate + ADP + H(+)</text>
        <dbReference type="Rhea" id="RHEA:16373"/>
        <dbReference type="ChEBI" id="CHEBI:10986"/>
        <dbReference type="ChEBI" id="CHEBI:15378"/>
        <dbReference type="ChEBI" id="CHEBI:29032"/>
        <dbReference type="ChEBI" id="CHEBI:30616"/>
        <dbReference type="ChEBI" id="CHEBI:456216"/>
        <dbReference type="EC" id="2.7.1.33"/>
    </reaction>
</comment>
<dbReference type="EC" id="2.7.1.33" evidence="6 16"/>
<dbReference type="NCBIfam" id="TIGR00671">
    <property type="entry name" value="baf"/>
    <property type="match status" value="1"/>
</dbReference>
<dbReference type="PANTHER" id="PTHR34265">
    <property type="entry name" value="TYPE III PANTOTHENATE KINASE"/>
    <property type="match status" value="1"/>
</dbReference>
<feature type="binding site" evidence="16">
    <location>
        <begin position="108"/>
        <end position="111"/>
    </location>
    <ligand>
        <name>substrate</name>
    </ligand>
</feature>
<evidence type="ECO:0000256" key="1">
    <source>
        <dbReference type="ARBA" id="ARBA00001206"/>
    </source>
</evidence>
<dbReference type="CDD" id="cd24015">
    <property type="entry name" value="ASKHA_NBD_PanK-III"/>
    <property type="match status" value="1"/>
</dbReference>
<evidence type="ECO:0000256" key="6">
    <source>
        <dbReference type="ARBA" id="ARBA00012102"/>
    </source>
</evidence>
<comment type="cofactor">
    <cofactor evidence="2">
        <name>K(+)</name>
        <dbReference type="ChEBI" id="CHEBI:29103"/>
    </cofactor>
</comment>